<organism evidence="2 3">
    <name type="scientific">Corallococcus exiguus</name>
    <dbReference type="NCBI Taxonomy" id="83462"/>
    <lineage>
        <taxon>Bacteria</taxon>
        <taxon>Pseudomonadati</taxon>
        <taxon>Myxococcota</taxon>
        <taxon>Myxococcia</taxon>
        <taxon>Myxococcales</taxon>
        <taxon>Cystobacterineae</taxon>
        <taxon>Myxococcaceae</taxon>
        <taxon>Corallococcus</taxon>
    </lineage>
</organism>
<evidence type="ECO:0000313" key="2">
    <source>
        <dbReference type="EMBL" id="NBC45346.1"/>
    </source>
</evidence>
<proteinExistence type="predicted"/>
<evidence type="ECO:0000313" key="3">
    <source>
        <dbReference type="Proteomes" id="UP000537825"/>
    </source>
</evidence>
<evidence type="ECO:0000256" key="1">
    <source>
        <dbReference type="SAM" id="MobiDB-lite"/>
    </source>
</evidence>
<protein>
    <submittedName>
        <fullName evidence="2">Uncharacterized protein</fullName>
    </submittedName>
</protein>
<name>A0A7X5BTG6_9BACT</name>
<feature type="compositionally biased region" description="Low complexity" evidence="1">
    <location>
        <begin position="377"/>
        <end position="392"/>
    </location>
</feature>
<dbReference type="EMBL" id="JAAAPK010000013">
    <property type="protein sequence ID" value="NBC45346.1"/>
    <property type="molecule type" value="Genomic_DNA"/>
</dbReference>
<feature type="compositionally biased region" description="Pro residues" evidence="1">
    <location>
        <begin position="349"/>
        <end position="365"/>
    </location>
</feature>
<dbReference type="AlphaFoldDB" id="A0A7X5BTG6"/>
<comment type="caution">
    <text evidence="2">The sequence shown here is derived from an EMBL/GenBank/DDBJ whole genome shotgun (WGS) entry which is preliminary data.</text>
</comment>
<dbReference type="RefSeq" id="WP_139922411.1">
    <property type="nucleotide sequence ID" value="NZ_CBCSLE010000027.1"/>
</dbReference>
<reference evidence="2 3" key="1">
    <citation type="submission" date="2020-01" db="EMBL/GenBank/DDBJ databases">
        <title>The draft genome sequence of Corallococcus exiguus DSM 14696.</title>
        <authorList>
            <person name="Zhang X."/>
            <person name="Zhu H."/>
        </authorList>
    </citation>
    <scope>NUCLEOTIDE SEQUENCE [LARGE SCALE GENOMIC DNA]</scope>
    <source>
        <strain evidence="2 3">DSM 14696</strain>
    </source>
</reference>
<keyword evidence="3" id="KW-1185">Reference proteome</keyword>
<accession>A0A7X5BTG6</accession>
<feature type="compositionally biased region" description="Basic and acidic residues" evidence="1">
    <location>
        <begin position="318"/>
        <end position="332"/>
    </location>
</feature>
<dbReference type="Proteomes" id="UP000537825">
    <property type="component" value="Unassembled WGS sequence"/>
</dbReference>
<feature type="region of interest" description="Disordered" evidence="1">
    <location>
        <begin position="289"/>
        <end position="407"/>
    </location>
</feature>
<gene>
    <name evidence="2" type="ORF">GTZ93_36650</name>
</gene>
<sequence>MNERGEVGRDVIGRLTLRSSSDEPLSARLKLGRLLNTVHLSPAGLPPSAIVCIRHLRDPKPGALSLRRHALGPPSDWERALQQALRERLSQAVRSALGAVPANAEAVLFADPAELLACLASEVSQGTAATHWWWRGLFPGADLARTVVAEWMRQPEYVPAALELGTRRGESQPVLELFTEDEACTLLTRVVQVHGLPGPLVAQAVFKAPVAGGEMTSSSGPSPAQERTVAGTDAAFAPWEPWAPEVRMLGLGRQRQTLLGVALMLRRAPTEVRRPSFVAKVMDWRDASPRTGVHTLPRPPTRSVPTTSEHPAAQAPISDRRPTARHDRDAHAETGLLDISSGQTQERPAVPPAPHASRPPAPGPATVPGLAPATSLPPESRASTTSRRSAPEPAQLPSSTFPHPPGRGWGLPISTKLGGVFYLVNLSLFLELYGDFTQPARPGLPFSVWDFVALLGRRLLTDPMPTDPMWRVLARLSSREPGEAFGNAFEPPDTWRIPAGWLSAFRPQEATEWTWDLEGGRLRVRHPEGFLVLDVPCEGEDAEAQVQRETAPYSQVAAFTLARTGFPLPVAPEAKHLEQWLGWLEPYVRARLARALGLDDAEELERTLLLHEARLHVTESHVDVVFALSQLPLAVRIAGLDRNIGWIPAAGRHLFFHFE</sequence>